<sequence length="278" mass="30765">MPVTEILLLRHGHREPWTLNPATGEYLSATPFPSGLPADPPLAPVGVEQAQEAGHHLATYLSERAKLGRLRIFSSPFYRCLETLQPLVSTLEEDGSSLNVQTETGLGEWFPRAWFVVPKPAEAARMRRDFFPWVDEKYQSKITPPDHGERIMGLHGRVEATMGRLIHSIDQETPSQDVTLLICSHAALIIAAARTLTGALPKEYGGEFKCFTAGISKFIRKEPTSISGNWNCILNSDCSHLSKGEQNGWQFCGDEDYETYEAACRLGIKIANGSAKLN</sequence>
<dbReference type="EMBL" id="JANJQO010000844">
    <property type="protein sequence ID" value="KAJ2974323.1"/>
    <property type="molecule type" value="Genomic_DNA"/>
</dbReference>
<keyword evidence="2" id="KW-1185">Reference proteome</keyword>
<dbReference type="Proteomes" id="UP001143910">
    <property type="component" value="Unassembled WGS sequence"/>
</dbReference>
<comment type="caution">
    <text evidence="1">The sequence shown here is derived from an EMBL/GenBank/DDBJ whole genome shotgun (WGS) entry which is preliminary data.</text>
</comment>
<gene>
    <name evidence="1" type="ORF">NQ176_g6117</name>
</gene>
<evidence type="ECO:0000313" key="2">
    <source>
        <dbReference type="Proteomes" id="UP001143910"/>
    </source>
</evidence>
<proteinExistence type="predicted"/>
<evidence type="ECO:0000313" key="1">
    <source>
        <dbReference type="EMBL" id="KAJ2974323.1"/>
    </source>
</evidence>
<reference evidence="1" key="1">
    <citation type="submission" date="2022-08" db="EMBL/GenBank/DDBJ databases">
        <title>Genome Sequence of Lecanicillium fungicola.</title>
        <authorList>
            <person name="Buettner E."/>
        </authorList>
    </citation>
    <scope>NUCLEOTIDE SEQUENCE</scope>
    <source>
        <strain evidence="1">Babe33</strain>
    </source>
</reference>
<organism evidence="1 2">
    <name type="scientific">Zarea fungicola</name>
    <dbReference type="NCBI Taxonomy" id="93591"/>
    <lineage>
        <taxon>Eukaryota</taxon>
        <taxon>Fungi</taxon>
        <taxon>Dikarya</taxon>
        <taxon>Ascomycota</taxon>
        <taxon>Pezizomycotina</taxon>
        <taxon>Sordariomycetes</taxon>
        <taxon>Hypocreomycetidae</taxon>
        <taxon>Hypocreales</taxon>
        <taxon>Cordycipitaceae</taxon>
        <taxon>Zarea</taxon>
    </lineage>
</organism>
<accession>A0ACC1N5Q2</accession>
<name>A0ACC1N5Q2_9HYPO</name>
<protein>
    <submittedName>
        <fullName evidence="1">Uncharacterized protein</fullName>
    </submittedName>
</protein>